<keyword evidence="1" id="KW-0732">Signal</keyword>
<evidence type="ECO:0008006" key="4">
    <source>
        <dbReference type="Google" id="ProtNLM"/>
    </source>
</evidence>
<evidence type="ECO:0000313" key="2">
    <source>
        <dbReference type="EMBL" id="OAB40370.1"/>
    </source>
</evidence>
<organism evidence="2 3">
    <name type="scientific">Paenibacillus antarcticus</name>
    <dbReference type="NCBI Taxonomy" id="253703"/>
    <lineage>
        <taxon>Bacteria</taxon>
        <taxon>Bacillati</taxon>
        <taxon>Bacillota</taxon>
        <taxon>Bacilli</taxon>
        <taxon>Bacillales</taxon>
        <taxon>Paenibacillaceae</taxon>
        <taxon>Paenibacillus</taxon>
    </lineage>
</organism>
<keyword evidence="3" id="KW-1185">Reference proteome</keyword>
<evidence type="ECO:0000256" key="1">
    <source>
        <dbReference type="SAM" id="SignalP"/>
    </source>
</evidence>
<dbReference type="RefSeq" id="WP_068653171.1">
    <property type="nucleotide sequence ID" value="NZ_CP043611.1"/>
</dbReference>
<feature type="signal peptide" evidence="1">
    <location>
        <begin position="1"/>
        <end position="17"/>
    </location>
</feature>
<dbReference type="EMBL" id="LVJI01000054">
    <property type="protein sequence ID" value="OAB40370.1"/>
    <property type="molecule type" value="Genomic_DNA"/>
</dbReference>
<dbReference type="OrthoDB" id="337615at2"/>
<name>A0A162PY50_9BACL</name>
<comment type="caution">
    <text evidence="2">The sequence shown here is derived from an EMBL/GenBank/DDBJ whole genome shotgun (WGS) entry which is preliminary data.</text>
</comment>
<reference evidence="2 3" key="1">
    <citation type="submission" date="2016-03" db="EMBL/GenBank/DDBJ databases">
        <title>Draft genome sequence of Paenibacillus antarcticus CECT 5836.</title>
        <authorList>
            <person name="Shin S.-K."/>
            <person name="Yi H."/>
        </authorList>
    </citation>
    <scope>NUCLEOTIDE SEQUENCE [LARGE SCALE GENOMIC DNA]</scope>
    <source>
        <strain evidence="2 3">CECT 5836</strain>
    </source>
</reference>
<gene>
    <name evidence="2" type="ORF">PBAT_24025</name>
</gene>
<accession>A0A162PY50</accession>
<dbReference type="AlphaFoldDB" id="A0A162PY50"/>
<dbReference type="Proteomes" id="UP000077355">
    <property type="component" value="Unassembled WGS sequence"/>
</dbReference>
<sequence length="175" mass="20205">MKWKAFAVITACSLVFGATGGQVQWNEDTKTIAIISATQTKEAIPTNGEVKERDQKIIEKMNEIKKKLKLGLTKEEVQALFNEKFEITHNSDSENGSDSYWKYEYFKATDYQGESDTRIDVEGLMERKLGAFLYIEWKKNKLYMYSISYLNPKDHKVHLYMMGYDGKISDVLVSD</sequence>
<proteinExistence type="predicted"/>
<feature type="chain" id="PRO_5038763011" description="DUF4309 domain-containing protein" evidence="1">
    <location>
        <begin position="18"/>
        <end position="175"/>
    </location>
</feature>
<protein>
    <recommendedName>
        <fullName evidence="4">DUF4309 domain-containing protein</fullName>
    </recommendedName>
</protein>
<evidence type="ECO:0000313" key="3">
    <source>
        <dbReference type="Proteomes" id="UP000077355"/>
    </source>
</evidence>